<evidence type="ECO:0000256" key="1">
    <source>
        <dbReference type="SAM" id="SignalP"/>
    </source>
</evidence>
<comment type="caution">
    <text evidence="2">The sequence shown here is derived from an EMBL/GenBank/DDBJ whole genome shotgun (WGS) entry which is preliminary data.</text>
</comment>
<evidence type="ECO:0000313" key="3">
    <source>
        <dbReference type="Proteomes" id="UP000244092"/>
    </source>
</evidence>
<gene>
    <name evidence="2" type="ORF">C8N31_110136</name>
</gene>
<evidence type="ECO:0000313" key="2">
    <source>
        <dbReference type="EMBL" id="PTX72876.1"/>
    </source>
</evidence>
<reference evidence="2 3" key="1">
    <citation type="submission" date="2018-04" db="EMBL/GenBank/DDBJ databases">
        <title>Genomic Encyclopedia of Archaeal and Bacterial Type Strains, Phase II (KMG-II): from individual species to whole genera.</title>
        <authorList>
            <person name="Goeker M."/>
        </authorList>
    </citation>
    <scope>NUCLEOTIDE SEQUENCE [LARGE SCALE GENOMIC DNA]</scope>
    <source>
        <strain evidence="2 3">DSM 12244</strain>
    </source>
</reference>
<dbReference type="PROSITE" id="PS51257">
    <property type="entry name" value="PROKAR_LIPOPROTEIN"/>
    <property type="match status" value="1"/>
</dbReference>
<accession>A0A2T6CBJ4</accession>
<dbReference type="Proteomes" id="UP000244092">
    <property type="component" value="Unassembled WGS sequence"/>
</dbReference>
<organism evidence="2 3">
    <name type="scientific">Sulfitobacter mediterraneus</name>
    <dbReference type="NCBI Taxonomy" id="83219"/>
    <lineage>
        <taxon>Bacteria</taxon>
        <taxon>Pseudomonadati</taxon>
        <taxon>Pseudomonadota</taxon>
        <taxon>Alphaproteobacteria</taxon>
        <taxon>Rhodobacterales</taxon>
        <taxon>Roseobacteraceae</taxon>
        <taxon>Sulfitobacter</taxon>
    </lineage>
</organism>
<evidence type="ECO:0008006" key="4">
    <source>
        <dbReference type="Google" id="ProtNLM"/>
    </source>
</evidence>
<protein>
    <recommendedName>
        <fullName evidence="4">Adenylosuccinate lyase</fullName>
    </recommendedName>
</protein>
<name>A0A2T6CBJ4_9RHOB</name>
<feature type="signal peptide" evidence="1">
    <location>
        <begin position="1"/>
        <end position="21"/>
    </location>
</feature>
<dbReference type="AlphaFoldDB" id="A0A2T6CBJ4"/>
<keyword evidence="1" id="KW-0732">Signal</keyword>
<dbReference type="EMBL" id="QBKU01000010">
    <property type="protein sequence ID" value="PTX72876.1"/>
    <property type="molecule type" value="Genomic_DNA"/>
</dbReference>
<dbReference type="RefSeq" id="WP_170116170.1">
    <property type="nucleotide sequence ID" value="NZ_QBKU01000010.1"/>
</dbReference>
<proteinExistence type="predicted"/>
<feature type="chain" id="PRO_5015629933" description="Adenylosuccinate lyase" evidence="1">
    <location>
        <begin position="22"/>
        <end position="53"/>
    </location>
</feature>
<sequence length="53" mass="5397">MKTKTLLIALALTAAPSLSLAMGCSNGKEKQAMSCAEGTAYDHGSHSCLPVST</sequence>